<dbReference type="InterPro" id="IPR039425">
    <property type="entry name" value="RNA_pol_sigma-70-like"/>
</dbReference>
<comment type="caution">
    <text evidence="9">The sequence shown here is derived from an EMBL/GenBank/DDBJ whole genome shotgun (WGS) entry which is preliminary data.</text>
</comment>
<dbReference type="InterPro" id="IPR036388">
    <property type="entry name" value="WH-like_DNA-bd_sf"/>
</dbReference>
<proteinExistence type="inferred from homology"/>
<evidence type="ECO:0000313" key="9">
    <source>
        <dbReference type="EMBL" id="GAA2496733.1"/>
    </source>
</evidence>
<dbReference type="SUPFAM" id="SSF88946">
    <property type="entry name" value="Sigma2 domain of RNA polymerase sigma factors"/>
    <property type="match status" value="1"/>
</dbReference>
<reference evidence="10" key="1">
    <citation type="journal article" date="2019" name="Int. J. Syst. Evol. Microbiol.">
        <title>The Global Catalogue of Microorganisms (GCM) 10K type strain sequencing project: providing services to taxonomists for standard genome sequencing and annotation.</title>
        <authorList>
            <consortium name="The Broad Institute Genomics Platform"/>
            <consortium name="The Broad Institute Genome Sequencing Center for Infectious Disease"/>
            <person name="Wu L."/>
            <person name="Ma J."/>
        </authorList>
    </citation>
    <scope>NUCLEOTIDE SEQUENCE [LARGE SCALE GENOMIC DNA]</scope>
    <source>
        <strain evidence="10">JCM 16259</strain>
    </source>
</reference>
<dbReference type="Gene3D" id="1.10.1740.10">
    <property type="match status" value="1"/>
</dbReference>
<evidence type="ECO:0000259" key="8">
    <source>
        <dbReference type="Pfam" id="PF08281"/>
    </source>
</evidence>
<evidence type="ECO:0000256" key="5">
    <source>
        <dbReference type="ARBA" id="ARBA00023163"/>
    </source>
</evidence>
<dbReference type="PANTHER" id="PTHR43133">
    <property type="entry name" value="RNA POLYMERASE ECF-TYPE SIGMA FACTO"/>
    <property type="match status" value="1"/>
</dbReference>
<evidence type="ECO:0000256" key="4">
    <source>
        <dbReference type="ARBA" id="ARBA00023125"/>
    </source>
</evidence>
<dbReference type="PANTHER" id="PTHR43133:SF50">
    <property type="entry name" value="ECF RNA POLYMERASE SIGMA FACTOR SIGM"/>
    <property type="match status" value="1"/>
</dbReference>
<evidence type="ECO:0000259" key="7">
    <source>
        <dbReference type="Pfam" id="PF04542"/>
    </source>
</evidence>
<dbReference type="InterPro" id="IPR014284">
    <property type="entry name" value="RNA_pol_sigma-70_dom"/>
</dbReference>
<organism evidence="9 10">
    <name type="scientific">Terrabacter carboxydivorans</name>
    <dbReference type="NCBI Taxonomy" id="619730"/>
    <lineage>
        <taxon>Bacteria</taxon>
        <taxon>Bacillati</taxon>
        <taxon>Actinomycetota</taxon>
        <taxon>Actinomycetes</taxon>
        <taxon>Micrococcales</taxon>
        <taxon>Intrasporangiaceae</taxon>
        <taxon>Terrabacter</taxon>
    </lineage>
</organism>
<dbReference type="InterPro" id="IPR013325">
    <property type="entry name" value="RNA_pol_sigma_r2"/>
</dbReference>
<evidence type="ECO:0000256" key="3">
    <source>
        <dbReference type="ARBA" id="ARBA00023082"/>
    </source>
</evidence>
<dbReference type="Pfam" id="PF08281">
    <property type="entry name" value="Sigma70_r4_2"/>
    <property type="match status" value="1"/>
</dbReference>
<dbReference type="EMBL" id="BAAARE010000021">
    <property type="protein sequence ID" value="GAA2496733.1"/>
    <property type="molecule type" value="Genomic_DNA"/>
</dbReference>
<name>A0ABP5ZER1_9MICO</name>
<gene>
    <name evidence="9" type="ORF">GCM10009858_38680</name>
</gene>
<evidence type="ECO:0000256" key="1">
    <source>
        <dbReference type="ARBA" id="ARBA00010641"/>
    </source>
</evidence>
<evidence type="ECO:0000256" key="6">
    <source>
        <dbReference type="RuleBase" id="RU000716"/>
    </source>
</evidence>
<keyword evidence="4 6" id="KW-0238">DNA-binding</keyword>
<keyword evidence="10" id="KW-1185">Reference proteome</keyword>
<feature type="domain" description="RNA polymerase sigma-70 region 2" evidence="7">
    <location>
        <begin position="15"/>
        <end position="76"/>
    </location>
</feature>
<dbReference type="Pfam" id="PF04542">
    <property type="entry name" value="Sigma70_r2"/>
    <property type="match status" value="1"/>
</dbReference>
<dbReference type="InterPro" id="IPR007627">
    <property type="entry name" value="RNA_pol_sigma70_r2"/>
</dbReference>
<accession>A0ABP5ZER1</accession>
<dbReference type="Proteomes" id="UP001500730">
    <property type="component" value="Unassembled WGS sequence"/>
</dbReference>
<evidence type="ECO:0000313" key="10">
    <source>
        <dbReference type="Proteomes" id="UP001500730"/>
    </source>
</evidence>
<dbReference type="NCBIfam" id="TIGR02937">
    <property type="entry name" value="sigma70-ECF"/>
    <property type="match status" value="1"/>
</dbReference>
<keyword evidence="5 6" id="KW-0804">Transcription</keyword>
<feature type="domain" description="RNA polymerase sigma factor 70 region 4 type 2" evidence="8">
    <location>
        <begin position="103"/>
        <end position="154"/>
    </location>
</feature>
<evidence type="ECO:0000256" key="2">
    <source>
        <dbReference type="ARBA" id="ARBA00023015"/>
    </source>
</evidence>
<keyword evidence="2 6" id="KW-0805">Transcription regulation</keyword>
<comment type="similarity">
    <text evidence="1 6">Belongs to the sigma-70 factor family. ECF subfamily.</text>
</comment>
<dbReference type="Gene3D" id="1.10.10.10">
    <property type="entry name" value="Winged helix-like DNA-binding domain superfamily/Winged helix DNA-binding domain"/>
    <property type="match status" value="1"/>
</dbReference>
<dbReference type="InterPro" id="IPR013249">
    <property type="entry name" value="RNA_pol_sigma70_r4_t2"/>
</dbReference>
<dbReference type="InterPro" id="IPR000838">
    <property type="entry name" value="RNA_pol_sigma70_ECF_CS"/>
</dbReference>
<sequence>MDDDDPVRAVYDLSYRRLVTQVVALCGNLAEAEDVVQEAFVTAMTHRRDFVEVSNKEAWLRTVAVNLLRNRWRRARVTARILPKLRAELSIDLGPGTPEDHVAIVYALGQLSLPVRITVVLHYVADLSVAQVAKELGVPEGTVKARLSRARAQMAEHLVDRAEADHV</sequence>
<protein>
    <recommendedName>
        <fullName evidence="6">RNA polymerase sigma factor</fullName>
    </recommendedName>
</protein>
<dbReference type="RefSeq" id="WP_344256709.1">
    <property type="nucleotide sequence ID" value="NZ_BAAARE010000021.1"/>
</dbReference>
<dbReference type="PROSITE" id="PS01063">
    <property type="entry name" value="SIGMA70_ECF"/>
    <property type="match status" value="1"/>
</dbReference>
<dbReference type="SUPFAM" id="SSF88659">
    <property type="entry name" value="Sigma3 and sigma4 domains of RNA polymerase sigma factors"/>
    <property type="match status" value="1"/>
</dbReference>
<dbReference type="InterPro" id="IPR013324">
    <property type="entry name" value="RNA_pol_sigma_r3/r4-like"/>
</dbReference>
<keyword evidence="3 6" id="KW-0731">Sigma factor</keyword>